<dbReference type="Pfam" id="PF13361">
    <property type="entry name" value="UvrD_C"/>
    <property type="match status" value="1"/>
</dbReference>
<evidence type="ECO:0000259" key="13">
    <source>
        <dbReference type="PROSITE" id="PS51217"/>
    </source>
</evidence>
<evidence type="ECO:0000256" key="11">
    <source>
        <dbReference type="PROSITE-ProRule" id="PRU00560"/>
    </source>
</evidence>
<name>A0ABY8UZE0_9BACI</name>
<comment type="catalytic activity">
    <reaction evidence="8">
        <text>Couples ATP hydrolysis with the unwinding of duplex DNA by translocating in the 3'-5' direction.</text>
        <dbReference type="EC" id="5.6.2.4"/>
    </reaction>
</comment>
<evidence type="ECO:0000313" key="14">
    <source>
        <dbReference type="EMBL" id="WIF98618.1"/>
    </source>
</evidence>
<dbReference type="PROSITE" id="PS51217">
    <property type="entry name" value="UVRD_HELICASE_CTER"/>
    <property type="match status" value="1"/>
</dbReference>
<dbReference type="InterPro" id="IPR014017">
    <property type="entry name" value="DNA_helicase_UvrD-like_C"/>
</dbReference>
<dbReference type="CDD" id="cd18807">
    <property type="entry name" value="SF1_C_UvrD"/>
    <property type="match status" value="1"/>
</dbReference>
<feature type="domain" description="UvrD-like helicase ATP-binding" evidence="12">
    <location>
        <begin position="19"/>
        <end position="302"/>
    </location>
</feature>
<dbReference type="PANTHER" id="PTHR11070">
    <property type="entry name" value="UVRD / RECB / PCRA DNA HELICASE FAMILY MEMBER"/>
    <property type="match status" value="1"/>
</dbReference>
<evidence type="ECO:0000259" key="12">
    <source>
        <dbReference type="PROSITE" id="PS51198"/>
    </source>
</evidence>
<evidence type="ECO:0000256" key="3">
    <source>
        <dbReference type="ARBA" id="ARBA00022801"/>
    </source>
</evidence>
<sequence length="733" mass="86041">MQTNVLCGGIDMEVDGIFNGLNEQQQKAVTTTEGAVRVIAGAGSGKTRTLTNRYAYLVSELGLEPSNLLCVTFTNKAAQEMRRRVKKLVGGERDTGYISTYHGFCVRILREDIHHLFYPKQFLILDTEDQKSILREIYEELGLKVNDHKFARILKKIGEMKADTGYVFDLISREKTLDPERVEDLDRKIILSYLKKQKKVYGLDFDDLLNFTLVLFGEYPRVLEKWQERLYYIQVDEFQDSSPKQFELIRLLSKGHQNVFVVGDPDQTIYEWRGADPKFMVNFDQWFPQCQTIVLNENYRSTPQILNVGNALIKQNKLRVDKDMVTENPDGVNVIHYHGKSEQEEAKWIVSRIQMLQKEHGASLNDVAILYRANYLSRFVEQELIHENMEYSIFGGFKFFERKEIKDALAHLRLLAFEDDLSFMRVINTPRRQMGKKRIAFLRERAEQEGASLYQTLCNHIEDPVFNRTKAKEFIEAIEAMKVKRHELSVSDLLQDTLQATGYEALIREDGDHERLDNLMELKHSVVQYEEGMGEQISLEYYLQMLTLYTENDREDEREAVKLMTIHTSKGLEYPYVFLVGFNDRILPNERSLRDRKEYALEEERRLAYVAMTRAERELYLTESEGGNGRGEKKYPSRFLFELDERLYERIGFIEKEFEKEAKEVIRMNAQLDQTHTSEADFKEGQVVEHPVFGMGTIEEVDERKRMYKIYFEEMEVTRPISWNFKRLRGLNK</sequence>
<accession>A0ABY8UZE0</accession>
<comment type="catalytic activity">
    <reaction evidence="10">
        <text>ATP + H2O = ADP + phosphate + H(+)</text>
        <dbReference type="Rhea" id="RHEA:13065"/>
        <dbReference type="ChEBI" id="CHEBI:15377"/>
        <dbReference type="ChEBI" id="CHEBI:15378"/>
        <dbReference type="ChEBI" id="CHEBI:30616"/>
        <dbReference type="ChEBI" id="CHEBI:43474"/>
        <dbReference type="ChEBI" id="CHEBI:456216"/>
        <dbReference type="EC" id="5.6.2.4"/>
    </reaction>
</comment>
<dbReference type="Gene3D" id="3.40.50.300">
    <property type="entry name" value="P-loop containing nucleotide triphosphate hydrolases"/>
    <property type="match status" value="2"/>
</dbReference>
<evidence type="ECO:0000256" key="5">
    <source>
        <dbReference type="ARBA" id="ARBA00022840"/>
    </source>
</evidence>
<keyword evidence="7" id="KW-0413">Isomerase</keyword>
<reference evidence="14 15" key="1">
    <citation type="submission" date="2023-05" db="EMBL/GenBank/DDBJ databases">
        <title>Comparative genomics reveals the evidence of polycyclic aromatic hydrocarbons degradation in moderately halophilic genus Pontibacillus.</title>
        <authorList>
            <person name="Yang H."/>
            <person name="Qian Z."/>
        </authorList>
    </citation>
    <scope>NUCLEOTIDE SEQUENCE [LARGE SCALE GENOMIC DNA]</scope>
    <source>
        <strain evidence="15">HN14</strain>
    </source>
</reference>
<dbReference type="InterPro" id="IPR000212">
    <property type="entry name" value="DNA_helicase_UvrD/REP"/>
</dbReference>
<protein>
    <recommendedName>
        <fullName evidence="9">DNA 3'-5' helicase</fullName>
        <ecNumber evidence="9">5.6.2.4</ecNumber>
    </recommendedName>
</protein>
<feature type="domain" description="UvrD-like helicase C-terminal" evidence="13">
    <location>
        <begin position="303"/>
        <end position="571"/>
    </location>
</feature>
<evidence type="ECO:0000256" key="10">
    <source>
        <dbReference type="ARBA" id="ARBA00048988"/>
    </source>
</evidence>
<dbReference type="PANTHER" id="PTHR11070:SF2">
    <property type="entry name" value="ATP-DEPENDENT DNA HELICASE SRS2"/>
    <property type="match status" value="1"/>
</dbReference>
<feature type="binding site" evidence="11">
    <location>
        <begin position="40"/>
        <end position="47"/>
    </location>
    <ligand>
        <name>ATP</name>
        <dbReference type="ChEBI" id="CHEBI:30616"/>
    </ligand>
</feature>
<keyword evidence="2 11" id="KW-0547">Nucleotide-binding</keyword>
<dbReference type="SUPFAM" id="SSF52540">
    <property type="entry name" value="P-loop containing nucleoside triphosphate hydrolases"/>
    <property type="match status" value="1"/>
</dbReference>
<keyword evidence="6" id="KW-0238">DNA-binding</keyword>
<proteinExistence type="inferred from homology"/>
<keyword evidence="4 11" id="KW-0347">Helicase</keyword>
<evidence type="ECO:0000256" key="2">
    <source>
        <dbReference type="ARBA" id="ARBA00022741"/>
    </source>
</evidence>
<evidence type="ECO:0000256" key="6">
    <source>
        <dbReference type="ARBA" id="ARBA00023125"/>
    </source>
</evidence>
<dbReference type="InterPro" id="IPR014016">
    <property type="entry name" value="UvrD-like_ATP-bd"/>
</dbReference>
<dbReference type="EC" id="5.6.2.4" evidence="9"/>
<dbReference type="CDD" id="cd17932">
    <property type="entry name" value="DEXQc_UvrD"/>
    <property type="match status" value="1"/>
</dbReference>
<dbReference type="PROSITE" id="PS51198">
    <property type="entry name" value="UVRD_HELICASE_ATP_BIND"/>
    <property type="match status" value="1"/>
</dbReference>
<dbReference type="Gene3D" id="1.10.486.10">
    <property type="entry name" value="PCRA, domain 4"/>
    <property type="match status" value="1"/>
</dbReference>
<dbReference type="Proteomes" id="UP001236652">
    <property type="component" value="Chromosome"/>
</dbReference>
<dbReference type="InterPro" id="IPR013986">
    <property type="entry name" value="DExx_box_DNA_helicase_dom_sf"/>
</dbReference>
<evidence type="ECO:0000256" key="1">
    <source>
        <dbReference type="ARBA" id="ARBA00009922"/>
    </source>
</evidence>
<dbReference type="InterPro" id="IPR027417">
    <property type="entry name" value="P-loop_NTPase"/>
</dbReference>
<keyword evidence="3 11" id="KW-0378">Hydrolase</keyword>
<comment type="similarity">
    <text evidence="1">Belongs to the helicase family. UvrD subfamily.</text>
</comment>
<evidence type="ECO:0000256" key="9">
    <source>
        <dbReference type="ARBA" id="ARBA00034808"/>
    </source>
</evidence>
<dbReference type="RefSeq" id="WP_231419306.1">
    <property type="nucleotide sequence ID" value="NZ_CP126446.1"/>
</dbReference>
<evidence type="ECO:0000256" key="8">
    <source>
        <dbReference type="ARBA" id="ARBA00034617"/>
    </source>
</evidence>
<keyword evidence="15" id="KW-1185">Reference proteome</keyword>
<evidence type="ECO:0000313" key="15">
    <source>
        <dbReference type="Proteomes" id="UP001236652"/>
    </source>
</evidence>
<dbReference type="Pfam" id="PF00580">
    <property type="entry name" value="UvrD-helicase"/>
    <property type="match status" value="1"/>
</dbReference>
<dbReference type="EMBL" id="CP126446">
    <property type="protein sequence ID" value="WIF98618.1"/>
    <property type="molecule type" value="Genomic_DNA"/>
</dbReference>
<gene>
    <name evidence="14" type="ORF">QNI29_02810</name>
</gene>
<organism evidence="14 15">
    <name type="scientific">Pontibacillus chungwhensis</name>
    <dbReference type="NCBI Taxonomy" id="265426"/>
    <lineage>
        <taxon>Bacteria</taxon>
        <taxon>Bacillati</taxon>
        <taxon>Bacillota</taxon>
        <taxon>Bacilli</taxon>
        <taxon>Bacillales</taxon>
        <taxon>Bacillaceae</taxon>
        <taxon>Pontibacillus</taxon>
    </lineage>
</organism>
<dbReference type="Gene3D" id="1.10.10.160">
    <property type="match status" value="1"/>
</dbReference>
<keyword evidence="5 11" id="KW-0067">ATP-binding</keyword>
<evidence type="ECO:0000256" key="4">
    <source>
        <dbReference type="ARBA" id="ARBA00022806"/>
    </source>
</evidence>
<evidence type="ECO:0000256" key="7">
    <source>
        <dbReference type="ARBA" id="ARBA00023235"/>
    </source>
</evidence>